<gene>
    <name evidence="1" type="ORF">CRG98_031109</name>
</gene>
<dbReference type="Proteomes" id="UP000233551">
    <property type="component" value="Unassembled WGS sequence"/>
</dbReference>
<organism evidence="1 2">
    <name type="scientific">Punica granatum</name>
    <name type="common">Pomegranate</name>
    <dbReference type="NCBI Taxonomy" id="22663"/>
    <lineage>
        <taxon>Eukaryota</taxon>
        <taxon>Viridiplantae</taxon>
        <taxon>Streptophyta</taxon>
        <taxon>Embryophyta</taxon>
        <taxon>Tracheophyta</taxon>
        <taxon>Spermatophyta</taxon>
        <taxon>Magnoliopsida</taxon>
        <taxon>eudicotyledons</taxon>
        <taxon>Gunneridae</taxon>
        <taxon>Pentapetalae</taxon>
        <taxon>rosids</taxon>
        <taxon>malvids</taxon>
        <taxon>Myrtales</taxon>
        <taxon>Lythraceae</taxon>
        <taxon>Punica</taxon>
    </lineage>
</organism>
<dbReference type="AlphaFoldDB" id="A0A2I0IWV7"/>
<dbReference type="EMBL" id="PGOL01002383">
    <property type="protein sequence ID" value="PKI48487.1"/>
    <property type="molecule type" value="Genomic_DNA"/>
</dbReference>
<keyword evidence="2" id="KW-1185">Reference proteome</keyword>
<comment type="caution">
    <text evidence="1">The sequence shown here is derived from an EMBL/GenBank/DDBJ whole genome shotgun (WGS) entry which is preliminary data.</text>
</comment>
<protein>
    <submittedName>
        <fullName evidence="1">Uncharacterized protein</fullName>
    </submittedName>
</protein>
<reference evidence="1 2" key="1">
    <citation type="submission" date="2017-11" db="EMBL/GenBank/DDBJ databases">
        <title>De-novo sequencing of pomegranate (Punica granatum L.) genome.</title>
        <authorList>
            <person name="Akparov Z."/>
            <person name="Amiraslanov A."/>
            <person name="Hajiyeva S."/>
            <person name="Abbasov M."/>
            <person name="Kaur K."/>
            <person name="Hamwieh A."/>
            <person name="Solovyev V."/>
            <person name="Salamov A."/>
            <person name="Braich B."/>
            <person name="Kosarev P."/>
            <person name="Mahmoud A."/>
            <person name="Hajiyev E."/>
            <person name="Babayeva S."/>
            <person name="Izzatullayeva V."/>
            <person name="Mammadov A."/>
            <person name="Mammadov A."/>
            <person name="Sharifova S."/>
            <person name="Ojaghi J."/>
            <person name="Eynullazada K."/>
            <person name="Bayramov B."/>
            <person name="Abdulazimova A."/>
            <person name="Shahmuradov I."/>
        </authorList>
    </citation>
    <scope>NUCLEOTIDE SEQUENCE [LARGE SCALE GENOMIC DNA]</scope>
    <source>
        <strain evidence="2">cv. AG2017</strain>
        <tissue evidence="1">Leaf</tissue>
    </source>
</reference>
<evidence type="ECO:0000313" key="2">
    <source>
        <dbReference type="Proteomes" id="UP000233551"/>
    </source>
</evidence>
<proteinExistence type="predicted"/>
<evidence type="ECO:0000313" key="1">
    <source>
        <dbReference type="EMBL" id="PKI48487.1"/>
    </source>
</evidence>
<accession>A0A2I0IWV7</accession>
<name>A0A2I0IWV7_PUNGR</name>
<sequence>MTWQTTGNAADCGRIDPTPSDFDGFSLCSLRCSFDSSHRRPVPVSSAPLLLLSVSSSSPPPSSPKYHPNSSDGSLLRVRLPSLWADIGASSPVRELLLDFPIGLYLFLLL</sequence>